<evidence type="ECO:0000256" key="7">
    <source>
        <dbReference type="ARBA" id="ARBA00023177"/>
    </source>
</evidence>
<dbReference type="EMBL" id="EAAA01001404">
    <property type="status" value="NOT_ANNOTATED_CDS"/>
    <property type="molecule type" value="Genomic_DNA"/>
</dbReference>
<evidence type="ECO:0000256" key="1">
    <source>
        <dbReference type="ARBA" id="ARBA00004141"/>
    </source>
</evidence>
<dbReference type="AlphaFoldDB" id="Q5VHU5"/>
<dbReference type="GeneTree" id="ENSGT00530000064546"/>
<dbReference type="FunFam" id="1.10.3430.10:FF:000010">
    <property type="entry name" value="Ammonium transporter"/>
    <property type="match status" value="1"/>
</dbReference>
<evidence type="ECO:0000256" key="8">
    <source>
        <dbReference type="RuleBase" id="RU362002"/>
    </source>
</evidence>
<feature type="transmembrane region" description="Helical" evidence="8">
    <location>
        <begin position="153"/>
        <end position="173"/>
    </location>
</feature>
<comment type="subcellular location">
    <subcellularLocation>
        <location evidence="8">Cell membrane</location>
        <topology evidence="8">Multi-pass membrane protein</topology>
    </subcellularLocation>
    <subcellularLocation>
        <location evidence="1">Membrane</location>
        <topology evidence="1">Multi-pass membrane protein</topology>
    </subcellularLocation>
</comment>
<evidence type="ECO:0000256" key="5">
    <source>
        <dbReference type="ARBA" id="ARBA00022989"/>
    </source>
</evidence>
<feature type="transmembrane region" description="Helical" evidence="8">
    <location>
        <begin position="406"/>
        <end position="431"/>
    </location>
</feature>
<organism evidence="11">
    <name type="scientific">Ciona intestinalis</name>
    <name type="common">Transparent sea squirt</name>
    <name type="synonym">Ascidia intestinalis</name>
    <dbReference type="NCBI Taxonomy" id="7719"/>
    <lineage>
        <taxon>Eukaryota</taxon>
        <taxon>Metazoa</taxon>
        <taxon>Chordata</taxon>
        <taxon>Tunicata</taxon>
        <taxon>Ascidiacea</taxon>
        <taxon>Phlebobranchia</taxon>
        <taxon>Cionidae</taxon>
        <taxon>Ciona</taxon>
    </lineage>
</organism>
<accession>F6SKQ3</accession>
<feature type="transmembrane region" description="Helical" evidence="8">
    <location>
        <begin position="235"/>
        <end position="257"/>
    </location>
</feature>
<evidence type="ECO:0000259" key="10">
    <source>
        <dbReference type="Pfam" id="PF00909"/>
    </source>
</evidence>
<evidence type="ECO:0000313" key="13">
    <source>
        <dbReference type="Proteomes" id="UP000008144"/>
    </source>
</evidence>
<evidence type="ECO:0000256" key="3">
    <source>
        <dbReference type="ARBA" id="ARBA00022448"/>
    </source>
</evidence>
<comment type="similarity">
    <text evidence="2 8">Belongs to the ammonia transporter channel (TC 1.A.11.2) family.</text>
</comment>
<evidence type="ECO:0000256" key="6">
    <source>
        <dbReference type="ARBA" id="ARBA00023136"/>
    </source>
</evidence>
<protein>
    <recommendedName>
        <fullName evidence="8">Ammonium transporter</fullName>
    </recommendedName>
</protein>
<keyword evidence="6 8" id="KW-0472">Membrane</keyword>
<dbReference type="SUPFAM" id="SSF111352">
    <property type="entry name" value="Ammonium transporter"/>
    <property type="match status" value="1"/>
</dbReference>
<comment type="caution">
    <text evidence="8">Lacks conserved residue(s) required for the propagation of feature annotation.</text>
</comment>
<dbReference type="OrthoDB" id="534912at2759"/>
<dbReference type="OMA" id="GCDFKFS"/>
<feature type="transmembrane region" description="Helical" evidence="8">
    <location>
        <begin position="303"/>
        <end position="321"/>
    </location>
</feature>
<evidence type="ECO:0000313" key="11">
    <source>
        <dbReference type="EMBL" id="AAS80045.1"/>
    </source>
</evidence>
<keyword evidence="7 8" id="KW-0924">Ammonia transport</keyword>
<keyword evidence="3 8" id="KW-0813">Transport</keyword>
<reference evidence="13" key="1">
    <citation type="journal article" date="2002" name="Science">
        <title>The draft genome of Ciona intestinalis: insights into chordate and vertebrate origins.</title>
        <authorList>
            <person name="Dehal P."/>
            <person name="Satou Y."/>
            <person name="Campbell R.K."/>
            <person name="Chapman J."/>
            <person name="Degnan B."/>
            <person name="De Tomaso A."/>
            <person name="Davidson B."/>
            <person name="Di Gregorio A."/>
            <person name="Gelpke M."/>
            <person name="Goodstein D.M."/>
            <person name="Harafuji N."/>
            <person name="Hastings K.E."/>
            <person name="Ho I."/>
            <person name="Hotta K."/>
            <person name="Huang W."/>
            <person name="Kawashima T."/>
            <person name="Lemaire P."/>
            <person name="Martinez D."/>
            <person name="Meinertzhagen I.A."/>
            <person name="Necula S."/>
            <person name="Nonaka M."/>
            <person name="Putnam N."/>
            <person name="Rash S."/>
            <person name="Saiga H."/>
            <person name="Satake M."/>
            <person name="Terry A."/>
            <person name="Yamada L."/>
            <person name="Wang H.G."/>
            <person name="Awazu S."/>
            <person name="Azumi K."/>
            <person name="Boore J."/>
            <person name="Branno M."/>
            <person name="Chin-Bow S."/>
            <person name="DeSantis R."/>
            <person name="Doyle S."/>
            <person name="Francino P."/>
            <person name="Keys D.N."/>
            <person name="Haga S."/>
            <person name="Hayashi H."/>
            <person name="Hino K."/>
            <person name="Imai K.S."/>
            <person name="Inaba K."/>
            <person name="Kano S."/>
            <person name="Kobayashi K."/>
            <person name="Kobayashi M."/>
            <person name="Lee B.I."/>
            <person name="Makabe K.W."/>
            <person name="Manohar C."/>
            <person name="Matassi G."/>
            <person name="Medina M."/>
            <person name="Mochizuki Y."/>
            <person name="Mount S."/>
            <person name="Morishita T."/>
            <person name="Miura S."/>
            <person name="Nakayama A."/>
            <person name="Nishizaka S."/>
            <person name="Nomoto H."/>
            <person name="Ohta F."/>
            <person name="Oishi K."/>
            <person name="Rigoutsos I."/>
            <person name="Sano M."/>
            <person name="Sasaki A."/>
            <person name="Sasakura Y."/>
            <person name="Shoguchi E."/>
            <person name="Shin-i T."/>
            <person name="Spagnuolo A."/>
            <person name="Stainier D."/>
            <person name="Suzuki M.M."/>
            <person name="Tassy O."/>
            <person name="Takatori N."/>
            <person name="Tokuoka M."/>
            <person name="Yagi K."/>
            <person name="Yoshizaki F."/>
            <person name="Wada S."/>
            <person name="Zhang C."/>
            <person name="Hyatt P.D."/>
            <person name="Larimer F."/>
            <person name="Detter C."/>
            <person name="Doggett N."/>
            <person name="Glavina T."/>
            <person name="Hawkins T."/>
            <person name="Richardson P."/>
            <person name="Lucas S."/>
            <person name="Kohara Y."/>
            <person name="Levine M."/>
            <person name="Satoh N."/>
            <person name="Rokhsar D.S."/>
        </authorList>
    </citation>
    <scope>NUCLEOTIDE SEQUENCE [LARGE SCALE GENOMIC DNA]</scope>
</reference>
<feature type="region of interest" description="Disordered" evidence="9">
    <location>
        <begin position="498"/>
        <end position="531"/>
    </location>
</feature>
<dbReference type="GO" id="GO:0005886">
    <property type="term" value="C:plasma membrane"/>
    <property type="evidence" value="ECO:0000318"/>
    <property type="project" value="GO_Central"/>
</dbReference>
<feature type="transmembrane region" description="Helical" evidence="8">
    <location>
        <begin position="327"/>
        <end position="350"/>
    </location>
</feature>
<accession>Q5VHU5</accession>
<evidence type="ECO:0000256" key="4">
    <source>
        <dbReference type="ARBA" id="ARBA00022692"/>
    </source>
</evidence>
<reference evidence="12" key="3">
    <citation type="journal article" date="2008" name="Genome Biol.">
        <title>Improved genome assembly and evidence-based global gene model set for the chordate Ciona intestinalis: new insight into intron and operon populations.</title>
        <authorList>
            <person name="Satou Y."/>
            <person name="Mineta K."/>
            <person name="Ogasawara M."/>
            <person name="Sasakura Y."/>
            <person name="Shoguchi E."/>
            <person name="Ueno K."/>
            <person name="Yamada L."/>
            <person name="Matsumoto J."/>
            <person name="Wasserscheid J."/>
            <person name="Dewar K."/>
            <person name="Wiley G.B."/>
            <person name="Macmil S.L."/>
            <person name="Roe B.A."/>
            <person name="Zeller R.W."/>
            <person name="Hastings K.E."/>
            <person name="Lemaire P."/>
            <person name="Lindquist E."/>
            <person name="Endo T."/>
            <person name="Hotta K."/>
            <person name="Inaba K."/>
        </authorList>
    </citation>
    <scope>NUCLEOTIDE SEQUENCE [LARGE SCALE GENOMIC DNA]</scope>
    <source>
        <strain evidence="12">wild type</strain>
    </source>
</reference>
<dbReference type="PANTHER" id="PTHR11730">
    <property type="entry name" value="AMMONIUM TRANSPORTER"/>
    <property type="match status" value="1"/>
</dbReference>
<dbReference type="GeneID" id="493859"/>
<dbReference type="STRING" id="7719.ENSCINP00000008302"/>
<dbReference type="Pfam" id="PF00909">
    <property type="entry name" value="Ammonium_transp"/>
    <property type="match status" value="1"/>
</dbReference>
<dbReference type="Gene3D" id="1.10.3430.10">
    <property type="entry name" value="Ammonium transporter AmtB like domains"/>
    <property type="match status" value="1"/>
</dbReference>
<feature type="transmembrane region" description="Helical" evidence="8">
    <location>
        <begin position="127"/>
        <end position="146"/>
    </location>
</feature>
<feature type="transmembrane region" description="Helical" evidence="8">
    <location>
        <begin position="362"/>
        <end position="381"/>
    </location>
</feature>
<accession>A0A1W3JLU9</accession>
<dbReference type="GO" id="GO:0097272">
    <property type="term" value="P:ammonium homeostasis"/>
    <property type="evidence" value="ECO:0000318"/>
    <property type="project" value="GO_Central"/>
</dbReference>
<dbReference type="PANTHER" id="PTHR11730:SF6">
    <property type="entry name" value="AMMONIUM TRANSPORTER"/>
    <property type="match status" value="1"/>
</dbReference>
<dbReference type="NCBIfam" id="TIGR00836">
    <property type="entry name" value="amt"/>
    <property type="match status" value="1"/>
</dbReference>
<dbReference type="Proteomes" id="UP000008144">
    <property type="component" value="Chromosome 2"/>
</dbReference>
<evidence type="ECO:0000256" key="9">
    <source>
        <dbReference type="SAM" id="MobiDB-lite"/>
    </source>
</evidence>
<evidence type="ECO:0000256" key="2">
    <source>
        <dbReference type="ARBA" id="ARBA00005887"/>
    </source>
</evidence>
<dbReference type="RefSeq" id="XP_009857502.1">
    <property type="nucleotide sequence ID" value="XM_009859200.3"/>
</dbReference>
<keyword evidence="4 8" id="KW-0812">Transmembrane</keyword>
<proteinExistence type="evidence at transcript level"/>
<feature type="domain" description="Ammonium transporter AmtB-like" evidence="10">
    <location>
        <begin position="27"/>
        <end position="458"/>
    </location>
</feature>
<keyword evidence="13" id="KW-1185">Reference proteome</keyword>
<dbReference type="InterPro" id="IPR024041">
    <property type="entry name" value="NH4_transpt_AmtB-like_dom"/>
</dbReference>
<feature type="transmembrane region" description="Helical" evidence="8">
    <location>
        <begin position="26"/>
        <end position="45"/>
    </location>
</feature>
<dbReference type="InterPro" id="IPR001905">
    <property type="entry name" value="Ammonium_transpt"/>
</dbReference>
<dbReference type="CTD" id="180729"/>
<dbReference type="EMBL" id="AY455820">
    <property type="protein sequence ID" value="AAS80045.1"/>
    <property type="molecule type" value="mRNA"/>
</dbReference>
<feature type="compositionally biased region" description="Polar residues" evidence="9">
    <location>
        <begin position="522"/>
        <end position="531"/>
    </location>
</feature>
<gene>
    <name evidence="12" type="primary">amt-1</name>
</gene>
<keyword evidence="5 8" id="KW-1133">Transmembrane helix</keyword>
<dbReference type="InterPro" id="IPR029020">
    <property type="entry name" value="Ammonium/urea_transptr"/>
</dbReference>
<name>Q5VHU5_CIOIN</name>
<evidence type="ECO:0000313" key="12">
    <source>
        <dbReference type="Ensembl" id="ENSCINP00000008302.3"/>
    </source>
</evidence>
<feature type="transmembrane region" description="Helical" evidence="8">
    <location>
        <begin position="66"/>
        <end position="83"/>
    </location>
</feature>
<dbReference type="GO" id="GO:0008519">
    <property type="term" value="F:ammonium channel activity"/>
    <property type="evidence" value="ECO:0000318"/>
    <property type="project" value="GO_Central"/>
</dbReference>
<sequence length="531" mass="56848">MNENEAMQLELLRKQMAILQENLDQFFMIINGMFIFFMQCGFAFLEAGSVRSSNTVNILMKNTLDVFVGSLSFFAFGYPFAYGRPGNSFIGHNNFFGANVQYFEKSVIANNQTLGGYETSSSYFANFFFQYVFAATAATVVSGAVAERADFSCYIIYSFTITGFIYPVGAHWVWSPDGWLNTGAGTGLSMQDYAGSCVVHVCGGMAALAGAKILGPRLGRFSDDGLDKPIPGHSVPLVSLGAFILLVGFLCFNGGSIQRISKNGDGLEVSLSVTNTILSGSAAGLSSMLTHRVHSMVKGKGKYWSLLMTTNGGLTGMVASCAGCNDIAPWAALLTGSVAGVVFVFARQFVLWLKIDDPLDAISVHLFGGTVGTLAAPILAIRGQTINGVSVGGPIYGGGVDAWRGVGWSLVGLFSIGLWSGLCCFTLFTTLDMVGLMRIPKSVEESGIDMQKHGEHAYPETFVRIIDDRPETPRKNKVVKRNVASALVDKSLPAITTSAWDGQHPSEAGSSTNGCIEDPTRLSPSTAYNRK</sequence>
<reference evidence="11" key="2">
    <citation type="submission" date="2003-10" db="EMBL/GenBank/DDBJ databases">
        <authorList>
            <person name="Huang C.-H."/>
            <person name="Chen Y."/>
        </authorList>
    </citation>
    <scope>NUCLEOTIDE SEQUENCE</scope>
</reference>
<dbReference type="GO" id="GO:0072488">
    <property type="term" value="P:ammonium transmembrane transport"/>
    <property type="evidence" value="ECO:0000318"/>
    <property type="project" value="GO_Central"/>
</dbReference>
<dbReference type="HOGENOM" id="CLU_000445_33_1_1"/>
<reference evidence="12" key="4">
    <citation type="submission" date="2025-05" db="UniProtKB">
        <authorList>
            <consortium name="Ensembl"/>
        </authorList>
    </citation>
    <scope>IDENTIFICATION</scope>
</reference>
<dbReference type="Ensembl" id="ENSCINT00000008302.3">
    <property type="protein sequence ID" value="ENSCINP00000008302.3"/>
    <property type="gene ID" value="ENSCING00000004026.3"/>
</dbReference>